<accession>A0A1N6R896</accession>
<feature type="compositionally biased region" description="Polar residues" evidence="1">
    <location>
        <begin position="77"/>
        <end position="87"/>
    </location>
</feature>
<dbReference type="AlphaFoldDB" id="A0A1N6R896"/>
<organism evidence="2 3">
    <name type="scientific">Micromonospora avicenniae</name>
    <dbReference type="NCBI Taxonomy" id="1198245"/>
    <lineage>
        <taxon>Bacteria</taxon>
        <taxon>Bacillati</taxon>
        <taxon>Actinomycetota</taxon>
        <taxon>Actinomycetes</taxon>
        <taxon>Micromonosporales</taxon>
        <taxon>Micromonosporaceae</taxon>
        <taxon>Micromonospora</taxon>
    </lineage>
</organism>
<reference evidence="2 3" key="1">
    <citation type="submission" date="2017-01" db="EMBL/GenBank/DDBJ databases">
        <authorList>
            <person name="Mah S.A."/>
            <person name="Swanson W.J."/>
            <person name="Moy G.W."/>
            <person name="Vacquier V.D."/>
        </authorList>
    </citation>
    <scope>NUCLEOTIDE SEQUENCE [LARGE SCALE GENOMIC DNA]</scope>
    <source>
        <strain evidence="2 3">DSM 45758</strain>
    </source>
</reference>
<name>A0A1N6R896_9ACTN</name>
<gene>
    <name evidence="2" type="ORF">SAMN05444858_101633</name>
</gene>
<proteinExistence type="predicted"/>
<evidence type="ECO:0000313" key="3">
    <source>
        <dbReference type="Proteomes" id="UP000186004"/>
    </source>
</evidence>
<feature type="region of interest" description="Disordered" evidence="1">
    <location>
        <begin position="1"/>
        <end position="87"/>
    </location>
</feature>
<keyword evidence="3" id="KW-1185">Reference proteome</keyword>
<evidence type="ECO:0000256" key="1">
    <source>
        <dbReference type="SAM" id="MobiDB-lite"/>
    </source>
</evidence>
<protein>
    <submittedName>
        <fullName evidence="2">Uncharacterized protein</fullName>
    </submittedName>
</protein>
<dbReference type="Proteomes" id="UP000186004">
    <property type="component" value="Unassembled WGS sequence"/>
</dbReference>
<evidence type="ECO:0000313" key="2">
    <source>
        <dbReference type="EMBL" id="SIQ24892.1"/>
    </source>
</evidence>
<dbReference type="EMBL" id="FTNF01000001">
    <property type="protein sequence ID" value="SIQ24892.1"/>
    <property type="molecule type" value="Genomic_DNA"/>
</dbReference>
<sequence length="87" mass="8900">MPTNSSPPALALQLGTPWAGPPPRTVPPVGWAGRRRGRAKIRTSGSKSVPEIHQGPRMPGKGGGSRAGRAAADTDPWASQTGPPTGE</sequence>